<feature type="transmembrane region" description="Helical" evidence="1">
    <location>
        <begin position="152"/>
        <end position="178"/>
    </location>
</feature>
<comment type="caution">
    <text evidence="2">The sequence shown here is derived from an EMBL/GenBank/DDBJ whole genome shotgun (WGS) entry which is preliminary data.</text>
</comment>
<sequence length="279" mass="31049">MVHPHLINYVREQLKAGYSPDEIRSFLVGHGYPIRDIDEAVEHARRPLQKPAPLVSERKVEQLIAKAESEKVFEENFVDVFRMWFMALFMPGRVFPEEKTRATLGRAAMNVLISASLGGLITGVIVLLRLLLTPVALPLEGTAFFGLAPIRTVQQIMVTPLSAMFAWISITAFFYLFGLLISGSGPFERFAYFTSLIAAPLAFLLSFLTALLPKCINFFVLVVFGILGVYPLLYATKEAHDTSFGKAALGTFIPILLFVVLLVPAFLRFPALFGEICKF</sequence>
<evidence type="ECO:0000313" key="2">
    <source>
        <dbReference type="EMBL" id="HIK01002.1"/>
    </source>
</evidence>
<dbReference type="EMBL" id="DVAB01000052">
    <property type="protein sequence ID" value="HIK01002.1"/>
    <property type="molecule type" value="Genomic_DNA"/>
</dbReference>
<keyword evidence="1" id="KW-0472">Membrane</keyword>
<dbReference type="AlphaFoldDB" id="A0A832V4Y8"/>
<reference evidence="2 3" key="1">
    <citation type="journal article" name="Nat. Commun.">
        <title>Undinarchaeota illuminate DPANN phylogeny and the impact of gene transfer on archaeal evolution.</title>
        <authorList>
            <person name="Dombrowski N."/>
            <person name="Williams T.A."/>
            <person name="Sun J."/>
            <person name="Woodcroft B.J."/>
            <person name="Lee J.H."/>
            <person name="Minh B.Q."/>
            <person name="Rinke C."/>
            <person name="Spang A."/>
        </authorList>
    </citation>
    <scope>NUCLEOTIDE SEQUENCE [LARGE SCALE GENOMIC DNA]</scope>
    <source>
        <strain evidence="2">MAG_bin1129</strain>
    </source>
</reference>
<proteinExistence type="predicted"/>
<feature type="transmembrane region" description="Helical" evidence="1">
    <location>
        <begin position="247"/>
        <end position="267"/>
    </location>
</feature>
<dbReference type="Proteomes" id="UP000646946">
    <property type="component" value="Unassembled WGS sequence"/>
</dbReference>
<gene>
    <name evidence="2" type="ORF">H1016_05720</name>
</gene>
<keyword evidence="1" id="KW-0812">Transmembrane</keyword>
<name>A0A832V4Y8_9ARCH</name>
<accession>A0A832V4Y8</accession>
<keyword evidence="3" id="KW-1185">Reference proteome</keyword>
<evidence type="ECO:0000256" key="1">
    <source>
        <dbReference type="SAM" id="Phobius"/>
    </source>
</evidence>
<evidence type="ECO:0008006" key="4">
    <source>
        <dbReference type="Google" id="ProtNLM"/>
    </source>
</evidence>
<feature type="transmembrane region" description="Helical" evidence="1">
    <location>
        <begin position="218"/>
        <end position="235"/>
    </location>
</feature>
<protein>
    <recommendedName>
        <fullName evidence="4">Yip1 domain-containing protein</fullName>
    </recommendedName>
</protein>
<organism evidence="2 3">
    <name type="scientific">Candidatus Naiadarchaeum limnaeum</name>
    <dbReference type="NCBI Taxonomy" id="2756139"/>
    <lineage>
        <taxon>Archaea</taxon>
        <taxon>Candidatus Undinarchaeota</taxon>
        <taxon>Candidatus Undinarchaeia</taxon>
        <taxon>Candidatus Naiadarchaeales</taxon>
        <taxon>Candidatus Naiadarchaeaceae</taxon>
        <taxon>Candidatus Naiadarchaeum</taxon>
    </lineage>
</organism>
<keyword evidence="1" id="KW-1133">Transmembrane helix</keyword>
<feature type="transmembrane region" description="Helical" evidence="1">
    <location>
        <begin position="190"/>
        <end position="212"/>
    </location>
</feature>
<evidence type="ECO:0000313" key="3">
    <source>
        <dbReference type="Proteomes" id="UP000646946"/>
    </source>
</evidence>
<feature type="transmembrane region" description="Helical" evidence="1">
    <location>
        <begin position="107"/>
        <end position="132"/>
    </location>
</feature>